<evidence type="ECO:0000313" key="3">
    <source>
        <dbReference type="Proteomes" id="UP000007800"/>
    </source>
</evidence>
<dbReference type="EMBL" id="GG671131">
    <property type="protein sequence ID" value="EER19211.1"/>
    <property type="molecule type" value="Genomic_DNA"/>
</dbReference>
<dbReference type="AlphaFoldDB" id="C5K8K4"/>
<feature type="region of interest" description="Disordered" evidence="1">
    <location>
        <begin position="1"/>
        <end position="23"/>
    </location>
</feature>
<reference evidence="2 3" key="1">
    <citation type="submission" date="2008-07" db="EMBL/GenBank/DDBJ databases">
        <authorList>
            <person name="El-Sayed N."/>
            <person name="Caler E."/>
            <person name="Inman J."/>
            <person name="Amedeo P."/>
            <person name="Hass B."/>
            <person name="Wortman J."/>
        </authorList>
    </citation>
    <scope>NUCLEOTIDE SEQUENCE [LARGE SCALE GENOMIC DNA]</scope>
    <source>
        <strain evidence="3">ATCC 50983 / TXsc</strain>
    </source>
</reference>
<gene>
    <name evidence="2" type="ORF">Pmar_PMAR028676</name>
</gene>
<keyword evidence="3" id="KW-1185">Reference proteome</keyword>
<dbReference type="Proteomes" id="UP000007800">
    <property type="component" value="Unassembled WGS sequence"/>
</dbReference>
<dbReference type="GeneID" id="9039450"/>
<proteinExistence type="predicted"/>
<evidence type="ECO:0000256" key="1">
    <source>
        <dbReference type="SAM" id="MobiDB-lite"/>
    </source>
</evidence>
<organism evidence="3">
    <name type="scientific">Perkinsus marinus (strain ATCC 50983 / TXsc)</name>
    <dbReference type="NCBI Taxonomy" id="423536"/>
    <lineage>
        <taxon>Eukaryota</taxon>
        <taxon>Sar</taxon>
        <taxon>Alveolata</taxon>
        <taxon>Perkinsozoa</taxon>
        <taxon>Perkinsea</taxon>
        <taxon>Perkinsida</taxon>
        <taxon>Perkinsidae</taxon>
        <taxon>Perkinsus</taxon>
    </lineage>
</organism>
<sequence length="186" mass="19259">MQGERYPSGVGGGGGSSQHRSILEAGPNSLPVVTSSALVVTSLLQSEYLGQDPYYAVATANTTTPPMVAAPMEAGGTPKTPPPLGGDRGPHPDLPDVPNSEALPAAEILPPAVAHEAQGAPLALLGEYIIRCIVSKDWRVREAGFIQAEHDLEKGVWADKGDAVSGAQAAIYAVRKCVTDKIANVK</sequence>
<protein>
    <submittedName>
        <fullName evidence="2">Uncharacterized protein</fullName>
    </submittedName>
</protein>
<accession>C5K8K4</accession>
<evidence type="ECO:0000313" key="2">
    <source>
        <dbReference type="EMBL" id="EER19211.1"/>
    </source>
</evidence>
<feature type="region of interest" description="Disordered" evidence="1">
    <location>
        <begin position="67"/>
        <end position="92"/>
    </location>
</feature>
<dbReference type="InParanoid" id="C5K8K4"/>
<dbReference type="Pfam" id="PF21040">
    <property type="entry name" value="CEP104-like_TOG"/>
    <property type="match status" value="1"/>
</dbReference>
<dbReference type="RefSeq" id="XP_002787415.1">
    <property type="nucleotide sequence ID" value="XM_002787369.1"/>
</dbReference>
<name>C5K8K4_PERM5</name>